<evidence type="ECO:0000313" key="2">
    <source>
        <dbReference type="EMBL" id="OWP02739.1"/>
    </source>
</evidence>
<comment type="caution">
    <text evidence="2">The sequence shown here is derived from an EMBL/GenBank/DDBJ whole genome shotgun (WGS) entry which is preliminary data.</text>
</comment>
<protein>
    <submittedName>
        <fullName evidence="2">Uncharacterized protein</fullName>
    </submittedName>
</protein>
<evidence type="ECO:0000313" key="3">
    <source>
        <dbReference type="Proteomes" id="UP000242519"/>
    </source>
</evidence>
<feature type="compositionally biased region" description="Basic and acidic residues" evidence="1">
    <location>
        <begin position="15"/>
        <end position="28"/>
    </location>
</feature>
<keyword evidence="3" id="KW-1185">Reference proteome</keyword>
<dbReference type="EMBL" id="MZNU01000217">
    <property type="protein sequence ID" value="OWP02739.1"/>
    <property type="molecule type" value="Genomic_DNA"/>
</dbReference>
<evidence type="ECO:0000256" key="1">
    <source>
        <dbReference type="SAM" id="MobiDB-lite"/>
    </source>
</evidence>
<dbReference type="InParanoid" id="A0A218Z3V0"/>
<dbReference type="Proteomes" id="UP000242519">
    <property type="component" value="Unassembled WGS sequence"/>
</dbReference>
<name>A0A218Z3V0_9HELO</name>
<organism evidence="2 3">
    <name type="scientific">Diplocarpon coronariae</name>
    <dbReference type="NCBI Taxonomy" id="2795749"/>
    <lineage>
        <taxon>Eukaryota</taxon>
        <taxon>Fungi</taxon>
        <taxon>Dikarya</taxon>
        <taxon>Ascomycota</taxon>
        <taxon>Pezizomycotina</taxon>
        <taxon>Leotiomycetes</taxon>
        <taxon>Helotiales</taxon>
        <taxon>Drepanopezizaceae</taxon>
        <taxon>Diplocarpon</taxon>
    </lineage>
</organism>
<feature type="region of interest" description="Disordered" evidence="1">
    <location>
        <begin position="1"/>
        <end position="63"/>
    </location>
</feature>
<accession>A0A218Z3V0</accession>
<dbReference type="AlphaFoldDB" id="A0A218Z3V0"/>
<reference evidence="2 3" key="1">
    <citation type="submission" date="2017-04" db="EMBL/GenBank/DDBJ databases">
        <title>Draft genome sequence of Marssonina coronaria NL1: causal agent of apple blotch.</title>
        <authorList>
            <person name="Cheng Q."/>
        </authorList>
    </citation>
    <scope>NUCLEOTIDE SEQUENCE [LARGE SCALE GENOMIC DNA]</scope>
    <source>
        <strain evidence="2 3">NL1</strain>
    </source>
</reference>
<sequence>MDGTLGRMQPVQTWQRDRSNPRPGRDAGDLPAPATQADRGHQPRHSIDASVPEERWKMQTRGSVDGCRMQSIARKPILTRSIRPCIPSDSPLRSAQTRRDRAAHRTRATRGSPGPVQQSRINVGAAPGRGNRSSGHHPPCSELKHVRRRWTMSAAEAMANLGDTHLPAMLMARATQGRQTNRI</sequence>
<gene>
    <name evidence="2" type="ORF">B2J93_77</name>
</gene>
<feature type="region of interest" description="Disordered" evidence="1">
    <location>
        <begin position="82"/>
        <end position="141"/>
    </location>
</feature>
<feature type="compositionally biased region" description="Basic and acidic residues" evidence="1">
    <location>
        <begin position="38"/>
        <end position="57"/>
    </location>
</feature>
<proteinExistence type="predicted"/>